<comment type="pathway">
    <text evidence="2">Quinol/quinone metabolism; menaquinone biosynthesis.</text>
</comment>
<dbReference type="Gene3D" id="1.10.357.140">
    <property type="entry name" value="UbiA prenyltransferase"/>
    <property type="match status" value="1"/>
</dbReference>
<reference evidence="10 11" key="1">
    <citation type="submission" date="2024-04" db="EMBL/GenBank/DDBJ databases">
        <title>Novel species of the genus Ideonella isolated from streams.</title>
        <authorList>
            <person name="Lu H."/>
        </authorList>
    </citation>
    <scope>NUCLEOTIDE SEQUENCE [LARGE SCALE GENOMIC DNA]</scope>
    <source>
        <strain evidence="10 11">DXS22W</strain>
    </source>
</reference>
<protein>
    <submittedName>
        <fullName evidence="10">Prenyltransferase</fullName>
    </submittedName>
</protein>
<dbReference type="Pfam" id="PF01040">
    <property type="entry name" value="UbiA"/>
    <property type="match status" value="1"/>
</dbReference>
<dbReference type="PANTHER" id="PTHR13929">
    <property type="entry name" value="1,4-DIHYDROXY-2-NAPHTHOATE OCTAPRENYLTRANSFERASE"/>
    <property type="match status" value="1"/>
</dbReference>
<dbReference type="InterPro" id="IPR026046">
    <property type="entry name" value="UBIAD1"/>
</dbReference>
<keyword evidence="7 9" id="KW-1133">Transmembrane helix</keyword>
<dbReference type="PIRSF" id="PIRSF005355">
    <property type="entry name" value="UBIAD1"/>
    <property type="match status" value="1"/>
</dbReference>
<evidence type="ECO:0000256" key="8">
    <source>
        <dbReference type="ARBA" id="ARBA00023136"/>
    </source>
</evidence>
<gene>
    <name evidence="10" type="ORF">AACH10_19010</name>
</gene>
<evidence type="ECO:0000313" key="10">
    <source>
        <dbReference type="EMBL" id="MEK8052350.1"/>
    </source>
</evidence>
<accession>A0ABU9CNW1</accession>
<dbReference type="PANTHER" id="PTHR13929:SF0">
    <property type="entry name" value="UBIA PRENYLTRANSFERASE DOMAIN-CONTAINING PROTEIN 1"/>
    <property type="match status" value="1"/>
</dbReference>
<comment type="subcellular location">
    <subcellularLocation>
        <location evidence="1">Membrane</location>
        <topology evidence="1">Multi-pass membrane protein</topology>
    </subcellularLocation>
</comment>
<keyword evidence="6 9" id="KW-0812">Transmembrane</keyword>
<dbReference type="InterPro" id="IPR000537">
    <property type="entry name" value="UbiA_prenyltransferase"/>
</dbReference>
<evidence type="ECO:0000256" key="2">
    <source>
        <dbReference type="ARBA" id="ARBA00004863"/>
    </source>
</evidence>
<evidence type="ECO:0000256" key="5">
    <source>
        <dbReference type="ARBA" id="ARBA00022679"/>
    </source>
</evidence>
<dbReference type="InterPro" id="IPR044878">
    <property type="entry name" value="UbiA_sf"/>
</dbReference>
<feature type="transmembrane region" description="Helical" evidence="9">
    <location>
        <begin position="139"/>
        <end position="159"/>
    </location>
</feature>
<keyword evidence="5" id="KW-0808">Transferase</keyword>
<keyword evidence="8 9" id="KW-0472">Membrane</keyword>
<feature type="transmembrane region" description="Helical" evidence="9">
    <location>
        <begin position="166"/>
        <end position="187"/>
    </location>
</feature>
<evidence type="ECO:0000256" key="4">
    <source>
        <dbReference type="ARBA" id="ARBA00022475"/>
    </source>
</evidence>
<dbReference type="EMBL" id="JBBUTH010000009">
    <property type="protein sequence ID" value="MEK8052350.1"/>
    <property type="molecule type" value="Genomic_DNA"/>
</dbReference>
<keyword evidence="4" id="KW-1003">Cell membrane</keyword>
<evidence type="ECO:0000313" key="11">
    <source>
        <dbReference type="Proteomes" id="UP001365405"/>
    </source>
</evidence>
<dbReference type="Proteomes" id="UP001365405">
    <property type="component" value="Unassembled WGS sequence"/>
</dbReference>
<dbReference type="CDD" id="cd13962">
    <property type="entry name" value="PT_UbiA_UBIAD1"/>
    <property type="match status" value="1"/>
</dbReference>
<feature type="transmembrane region" description="Helical" evidence="9">
    <location>
        <begin position="293"/>
        <end position="316"/>
    </location>
</feature>
<organism evidence="10 11">
    <name type="scientific">Pseudaquabacterium inlustre</name>
    <dbReference type="NCBI Taxonomy" id="2984192"/>
    <lineage>
        <taxon>Bacteria</taxon>
        <taxon>Pseudomonadati</taxon>
        <taxon>Pseudomonadota</taxon>
        <taxon>Betaproteobacteria</taxon>
        <taxon>Burkholderiales</taxon>
        <taxon>Sphaerotilaceae</taxon>
        <taxon>Pseudaquabacterium</taxon>
    </lineage>
</organism>
<proteinExistence type="predicted"/>
<evidence type="ECO:0000256" key="9">
    <source>
        <dbReference type="SAM" id="Phobius"/>
    </source>
</evidence>
<evidence type="ECO:0000256" key="1">
    <source>
        <dbReference type="ARBA" id="ARBA00004141"/>
    </source>
</evidence>
<sequence length="318" mass="32181">MSTAPLFPAGLPPAATPPSLPATLWRTLRPPFLLLTPACVSVGLASASRLPGAVIDAATLALVLGGAVAAHAGVNVLNEWHDAVTGLDERTRRTPFSGGSGALQARPDARPAALALGLLLLALTAAVGVLLLVQKGLALLPLVPVGLAGLALVLAYTPWITRRPLLCLLAPGLGLGPLMVLGTQLALTGRHSATAWVASLVPGLLASGLLLLNQFPDVAADRAAGRRHLPLLWGRPRAARLFAGLLGGCFAVLAAGVGVGSLPTAALWLMPALLPAAWVATQAVRHADDLPALLPAMAANVALCLGLPAALAVALWRG</sequence>
<evidence type="ECO:0000256" key="3">
    <source>
        <dbReference type="ARBA" id="ARBA00022428"/>
    </source>
</evidence>
<feature type="transmembrane region" description="Helical" evidence="9">
    <location>
        <begin position="241"/>
        <end position="259"/>
    </location>
</feature>
<dbReference type="RefSeq" id="WP_341412060.1">
    <property type="nucleotide sequence ID" value="NZ_JBBUTH010000009.1"/>
</dbReference>
<keyword evidence="3" id="KW-0474">Menaquinone biosynthesis</keyword>
<evidence type="ECO:0000256" key="6">
    <source>
        <dbReference type="ARBA" id="ARBA00022692"/>
    </source>
</evidence>
<keyword evidence="11" id="KW-1185">Reference proteome</keyword>
<feature type="transmembrane region" description="Helical" evidence="9">
    <location>
        <begin position="112"/>
        <end position="133"/>
    </location>
</feature>
<evidence type="ECO:0000256" key="7">
    <source>
        <dbReference type="ARBA" id="ARBA00022989"/>
    </source>
</evidence>
<comment type="caution">
    <text evidence="10">The sequence shown here is derived from an EMBL/GenBank/DDBJ whole genome shotgun (WGS) entry which is preliminary data.</text>
</comment>
<feature type="transmembrane region" description="Helical" evidence="9">
    <location>
        <begin position="193"/>
        <end position="212"/>
    </location>
</feature>
<name>A0ABU9CNW1_9BURK</name>